<name>A0A1J5SSR0_9ZZZZ</name>
<proteinExistence type="predicted"/>
<gene>
    <name evidence="1" type="ORF">GALL_106430</name>
</gene>
<accession>A0A1J5SSR0</accession>
<comment type="caution">
    <text evidence="1">The sequence shown here is derived from an EMBL/GenBank/DDBJ whole genome shotgun (WGS) entry which is preliminary data.</text>
</comment>
<dbReference type="AlphaFoldDB" id="A0A1J5SSR0"/>
<reference evidence="1" key="1">
    <citation type="submission" date="2016-10" db="EMBL/GenBank/DDBJ databases">
        <title>Sequence of Gallionella enrichment culture.</title>
        <authorList>
            <person name="Poehlein A."/>
            <person name="Muehling M."/>
            <person name="Daniel R."/>
        </authorList>
    </citation>
    <scope>NUCLEOTIDE SEQUENCE</scope>
</reference>
<evidence type="ECO:0000313" key="1">
    <source>
        <dbReference type="EMBL" id="OIR07056.1"/>
    </source>
</evidence>
<sequence>MAGSWSCPHEVDDHCTRVRNQRCDPGMKGCVLAGRYRFFDGGVKDGEKNERLLKKRLAEAGSLPVEVTGED</sequence>
<dbReference type="EMBL" id="MLJW01000039">
    <property type="protein sequence ID" value="OIR07056.1"/>
    <property type="molecule type" value="Genomic_DNA"/>
</dbReference>
<protein>
    <submittedName>
        <fullName evidence="1">Uncharacterized protein</fullName>
    </submittedName>
</protein>
<organism evidence="1">
    <name type="scientific">mine drainage metagenome</name>
    <dbReference type="NCBI Taxonomy" id="410659"/>
    <lineage>
        <taxon>unclassified sequences</taxon>
        <taxon>metagenomes</taxon>
        <taxon>ecological metagenomes</taxon>
    </lineage>
</organism>